<dbReference type="eggNOG" id="ENOG5032FEY">
    <property type="taxonomic scope" value="Bacteria"/>
</dbReference>
<dbReference type="InterPro" id="IPR041916">
    <property type="entry name" value="Anti_sigma_zinc_sf"/>
</dbReference>
<comment type="caution">
    <text evidence="1">The sequence shown here is derived from an EMBL/GenBank/DDBJ whole genome shotgun (WGS) entry which is preliminary data.</text>
</comment>
<sequence length="103" mass="11020">MASEYALGLLDPDERRAVAAALETDPEMRAELSLWESRLPALLGGLDEVAPPPALKASLEARLFGEEPRSLWDDLLAPENRGLVLAALAAKAGLLAVLLHLLL</sequence>
<gene>
    <name evidence="1" type="ORF">OCH239_08790</name>
</gene>
<protein>
    <recommendedName>
        <fullName evidence="3">Anti-sigma factor</fullName>
    </recommendedName>
</protein>
<dbReference type="Proteomes" id="UP000022447">
    <property type="component" value="Unassembled WGS sequence"/>
</dbReference>
<proteinExistence type="predicted"/>
<dbReference type="EMBL" id="JALZ01000002">
    <property type="protein sequence ID" value="ETX16241.1"/>
    <property type="molecule type" value="Genomic_DNA"/>
</dbReference>
<dbReference type="AlphaFoldDB" id="X7EM36"/>
<accession>X7EM36</accession>
<keyword evidence="2" id="KW-1185">Reference proteome</keyword>
<evidence type="ECO:0008006" key="3">
    <source>
        <dbReference type="Google" id="ProtNLM"/>
    </source>
</evidence>
<evidence type="ECO:0000313" key="2">
    <source>
        <dbReference type="Proteomes" id="UP000022447"/>
    </source>
</evidence>
<reference evidence="1 2" key="1">
    <citation type="submission" date="2014-01" db="EMBL/GenBank/DDBJ databases">
        <title>Roseivivax halodurans JCM 10272 Genome Sequencing.</title>
        <authorList>
            <person name="Lai Q."/>
            <person name="Li G."/>
            <person name="Shao Z."/>
        </authorList>
    </citation>
    <scope>NUCLEOTIDE SEQUENCE [LARGE SCALE GENOMIC DNA]</scope>
    <source>
        <strain evidence="1 2">JCM 10272</strain>
    </source>
</reference>
<dbReference type="STRING" id="1449350.OCH239_08790"/>
<organism evidence="1 2">
    <name type="scientific">Roseivivax halodurans JCM 10272</name>
    <dbReference type="NCBI Taxonomy" id="1449350"/>
    <lineage>
        <taxon>Bacteria</taxon>
        <taxon>Pseudomonadati</taxon>
        <taxon>Pseudomonadota</taxon>
        <taxon>Alphaproteobacteria</taxon>
        <taxon>Rhodobacterales</taxon>
        <taxon>Roseobacteraceae</taxon>
        <taxon>Roseivivax</taxon>
    </lineage>
</organism>
<name>X7EM36_9RHOB</name>
<dbReference type="Gene3D" id="1.10.10.1320">
    <property type="entry name" value="Anti-sigma factor, zinc-finger domain"/>
    <property type="match status" value="1"/>
</dbReference>
<evidence type="ECO:0000313" key="1">
    <source>
        <dbReference type="EMBL" id="ETX16241.1"/>
    </source>
</evidence>